<dbReference type="AlphaFoldDB" id="A0A9E7FTG6"/>
<evidence type="ECO:0000256" key="1">
    <source>
        <dbReference type="SAM" id="MobiDB-lite"/>
    </source>
</evidence>
<dbReference type="Proteomes" id="UP001055439">
    <property type="component" value="Chromosome 5"/>
</dbReference>
<keyword evidence="3" id="KW-1185">Reference proteome</keyword>
<gene>
    <name evidence="2" type="ORF">MUK42_03062</name>
</gene>
<dbReference type="EMBL" id="CP097507">
    <property type="protein sequence ID" value="URE02080.1"/>
    <property type="molecule type" value="Genomic_DNA"/>
</dbReference>
<feature type="region of interest" description="Disordered" evidence="1">
    <location>
        <begin position="93"/>
        <end position="120"/>
    </location>
</feature>
<protein>
    <submittedName>
        <fullName evidence="2">Uncharacterized protein</fullName>
    </submittedName>
</protein>
<proteinExistence type="predicted"/>
<accession>A0A9E7FTG6</accession>
<organism evidence="2 3">
    <name type="scientific">Musa troglodytarum</name>
    <name type="common">fe'i banana</name>
    <dbReference type="NCBI Taxonomy" id="320322"/>
    <lineage>
        <taxon>Eukaryota</taxon>
        <taxon>Viridiplantae</taxon>
        <taxon>Streptophyta</taxon>
        <taxon>Embryophyta</taxon>
        <taxon>Tracheophyta</taxon>
        <taxon>Spermatophyta</taxon>
        <taxon>Magnoliopsida</taxon>
        <taxon>Liliopsida</taxon>
        <taxon>Zingiberales</taxon>
        <taxon>Musaceae</taxon>
        <taxon>Musa</taxon>
    </lineage>
</organism>
<sequence>MRSSVVLSINRFGLFDWKSYIVSLNAGCEGCLSSLSEMLFASILESILFLRKRSPSSTAEGSKAEQKTKMKQVERKMRYLDLAKAIAGINITGHSDLANPGGASREMSSGGRSCRRPGMQ</sequence>
<evidence type="ECO:0000313" key="2">
    <source>
        <dbReference type="EMBL" id="URE02080.1"/>
    </source>
</evidence>
<reference evidence="2" key="1">
    <citation type="submission" date="2022-05" db="EMBL/GenBank/DDBJ databases">
        <title>The Musa troglodytarum L. genome provides insights into the mechanism of non-climacteric behaviour and enrichment of carotenoids.</title>
        <authorList>
            <person name="Wang J."/>
        </authorList>
    </citation>
    <scope>NUCLEOTIDE SEQUENCE</scope>
    <source>
        <tissue evidence="2">Leaf</tissue>
    </source>
</reference>
<evidence type="ECO:0000313" key="3">
    <source>
        <dbReference type="Proteomes" id="UP001055439"/>
    </source>
</evidence>
<name>A0A9E7FTG6_9LILI</name>